<gene>
    <name evidence="2" type="ORF">RFI_28503</name>
</gene>
<dbReference type="EMBL" id="ASPP01024601">
    <property type="protein sequence ID" value="ETO08885.1"/>
    <property type="molecule type" value="Genomic_DNA"/>
</dbReference>
<proteinExistence type="predicted"/>
<reference evidence="2 3" key="1">
    <citation type="journal article" date="2013" name="Curr. Biol.">
        <title>The Genome of the Foraminiferan Reticulomyxa filosa.</title>
        <authorList>
            <person name="Glockner G."/>
            <person name="Hulsmann N."/>
            <person name="Schleicher M."/>
            <person name="Noegel A.A."/>
            <person name="Eichinger L."/>
            <person name="Gallinger C."/>
            <person name="Pawlowski J."/>
            <person name="Sierra R."/>
            <person name="Euteneuer U."/>
            <person name="Pillet L."/>
            <person name="Moustafa A."/>
            <person name="Platzer M."/>
            <person name="Groth M."/>
            <person name="Szafranski K."/>
            <person name="Schliwa M."/>
        </authorList>
    </citation>
    <scope>NUCLEOTIDE SEQUENCE [LARGE SCALE GENOMIC DNA]</scope>
</reference>
<evidence type="ECO:0000256" key="1">
    <source>
        <dbReference type="SAM" id="MobiDB-lite"/>
    </source>
</evidence>
<comment type="caution">
    <text evidence="2">The sequence shown here is derived from an EMBL/GenBank/DDBJ whole genome shotgun (WGS) entry which is preliminary data.</text>
</comment>
<dbReference type="AlphaFoldDB" id="X6M7A6"/>
<sequence>MFYKNKNEHKQQKKNLPPNTTQRNAFAYQTGAQPYHFDIATAYNHLYQHGVTQSCRAYDEDDDTAYAITDSEPEEEYETNSNLAPVNADYDAHSPLVEFDIGSITSPVCERANRGTDDKSHDTTPIGTATNISILSTEESHQGVEEASLGVLGNHNVDVTNEIVNAHTSDCVDNQSSASYSCSIQNEGQGIHSTN</sequence>
<feature type="region of interest" description="Disordered" evidence="1">
    <location>
        <begin position="1"/>
        <end position="21"/>
    </location>
</feature>
<evidence type="ECO:0000313" key="2">
    <source>
        <dbReference type="EMBL" id="ETO08885.1"/>
    </source>
</evidence>
<evidence type="ECO:0000313" key="3">
    <source>
        <dbReference type="Proteomes" id="UP000023152"/>
    </source>
</evidence>
<dbReference type="Proteomes" id="UP000023152">
    <property type="component" value="Unassembled WGS sequence"/>
</dbReference>
<feature type="compositionally biased region" description="Basic and acidic residues" evidence="1">
    <location>
        <begin position="1"/>
        <end position="10"/>
    </location>
</feature>
<organism evidence="2 3">
    <name type="scientific">Reticulomyxa filosa</name>
    <dbReference type="NCBI Taxonomy" id="46433"/>
    <lineage>
        <taxon>Eukaryota</taxon>
        <taxon>Sar</taxon>
        <taxon>Rhizaria</taxon>
        <taxon>Retaria</taxon>
        <taxon>Foraminifera</taxon>
        <taxon>Monothalamids</taxon>
        <taxon>Reticulomyxidae</taxon>
        <taxon>Reticulomyxa</taxon>
    </lineage>
</organism>
<accession>X6M7A6</accession>
<name>X6M7A6_RETFI</name>
<keyword evidence="3" id="KW-1185">Reference proteome</keyword>
<protein>
    <submittedName>
        <fullName evidence="2">Uncharacterized protein</fullName>
    </submittedName>
</protein>